<dbReference type="AlphaFoldDB" id="A0AAV7H8B4"/>
<evidence type="ECO:0000256" key="1">
    <source>
        <dbReference type="SAM" id="MobiDB-lite"/>
    </source>
</evidence>
<comment type="caution">
    <text evidence="2">The sequence shown here is derived from an EMBL/GenBank/DDBJ whole genome shotgun (WGS) entry which is preliminary data.</text>
</comment>
<gene>
    <name evidence="2" type="ORF">IEQ34_007076</name>
</gene>
<organism evidence="2 3">
    <name type="scientific">Dendrobium chrysotoxum</name>
    <name type="common">Orchid</name>
    <dbReference type="NCBI Taxonomy" id="161865"/>
    <lineage>
        <taxon>Eukaryota</taxon>
        <taxon>Viridiplantae</taxon>
        <taxon>Streptophyta</taxon>
        <taxon>Embryophyta</taxon>
        <taxon>Tracheophyta</taxon>
        <taxon>Spermatophyta</taxon>
        <taxon>Magnoliopsida</taxon>
        <taxon>Liliopsida</taxon>
        <taxon>Asparagales</taxon>
        <taxon>Orchidaceae</taxon>
        <taxon>Epidendroideae</taxon>
        <taxon>Malaxideae</taxon>
        <taxon>Dendrobiinae</taxon>
        <taxon>Dendrobium</taxon>
    </lineage>
</organism>
<protein>
    <submittedName>
        <fullName evidence="2">Uncharacterized protein</fullName>
    </submittedName>
</protein>
<feature type="region of interest" description="Disordered" evidence="1">
    <location>
        <begin position="138"/>
        <end position="164"/>
    </location>
</feature>
<dbReference type="Proteomes" id="UP000775213">
    <property type="component" value="Unassembled WGS sequence"/>
</dbReference>
<feature type="compositionally biased region" description="Low complexity" evidence="1">
    <location>
        <begin position="149"/>
        <end position="164"/>
    </location>
</feature>
<reference evidence="2 3" key="1">
    <citation type="journal article" date="2021" name="Hortic Res">
        <title>Chromosome-scale assembly of the Dendrobium chrysotoxum genome enhances the understanding of orchid evolution.</title>
        <authorList>
            <person name="Zhang Y."/>
            <person name="Zhang G.Q."/>
            <person name="Zhang D."/>
            <person name="Liu X.D."/>
            <person name="Xu X.Y."/>
            <person name="Sun W.H."/>
            <person name="Yu X."/>
            <person name="Zhu X."/>
            <person name="Wang Z.W."/>
            <person name="Zhao X."/>
            <person name="Zhong W.Y."/>
            <person name="Chen H."/>
            <person name="Yin W.L."/>
            <person name="Huang T."/>
            <person name="Niu S.C."/>
            <person name="Liu Z.J."/>
        </authorList>
    </citation>
    <scope>NUCLEOTIDE SEQUENCE [LARGE SCALE GENOMIC DNA]</scope>
    <source>
        <strain evidence="2">Lindl</strain>
    </source>
</reference>
<sequence>MHVGDIGVAMCVDDDLITAIADDQYVLKGSLFPSLTKTMDPFVDREKSPSKQEAEEREQLKIDDNIWSSEVMNSTDRFFRIGSIWLKEKNQGEDNSSVTVAKKKMIESELIKSDSNGRKATNVMRNFIGCMTVETKGSALRAAHREDSSVAGSSHGSNSSKSAR</sequence>
<accession>A0AAV7H8B4</accession>
<name>A0AAV7H8B4_DENCH</name>
<evidence type="ECO:0000313" key="2">
    <source>
        <dbReference type="EMBL" id="KAH0464290.1"/>
    </source>
</evidence>
<proteinExistence type="predicted"/>
<keyword evidence="3" id="KW-1185">Reference proteome</keyword>
<dbReference type="EMBL" id="JAGFBR010000007">
    <property type="protein sequence ID" value="KAH0464290.1"/>
    <property type="molecule type" value="Genomic_DNA"/>
</dbReference>
<evidence type="ECO:0000313" key="3">
    <source>
        <dbReference type="Proteomes" id="UP000775213"/>
    </source>
</evidence>